<dbReference type="RefSeq" id="WP_015792663.1">
    <property type="nucleotide sequence ID" value="NC_013131.1"/>
</dbReference>
<proteinExistence type="predicted"/>
<dbReference type="STRING" id="479433.Caci_4069"/>
<organism evidence="1 2">
    <name type="scientific">Catenulispora acidiphila (strain DSM 44928 / JCM 14897 / NBRC 102108 / NRRL B-24433 / ID139908)</name>
    <dbReference type="NCBI Taxonomy" id="479433"/>
    <lineage>
        <taxon>Bacteria</taxon>
        <taxon>Bacillati</taxon>
        <taxon>Actinomycetota</taxon>
        <taxon>Actinomycetes</taxon>
        <taxon>Catenulisporales</taxon>
        <taxon>Catenulisporaceae</taxon>
        <taxon>Catenulispora</taxon>
    </lineage>
</organism>
<gene>
    <name evidence="1" type="ordered locus">Caci_4069</name>
</gene>
<accession>C7QG89</accession>
<sequence length="148" mass="16818">MTSALAAANKDSLLATTVDFLTDHLGHRISTYNRHRDKRSYWTHARIDPRTDTAYEPYERPWWLKGPDTDAYGPSRSIRYVFAEADELTCTECHVSREWLHAHAAALAELKTIAARYQSGPNLRVPVMLDTYLSDARHMAALIATLTD</sequence>
<dbReference type="InParanoid" id="C7QG89"/>
<evidence type="ECO:0000313" key="2">
    <source>
        <dbReference type="Proteomes" id="UP000000851"/>
    </source>
</evidence>
<dbReference type="AlphaFoldDB" id="C7QG89"/>
<name>C7QG89_CATAD</name>
<dbReference type="HOGENOM" id="CLU_1755552_0_0_11"/>
<dbReference type="EMBL" id="CP001700">
    <property type="protein sequence ID" value="ACU72934.1"/>
    <property type="molecule type" value="Genomic_DNA"/>
</dbReference>
<dbReference type="Proteomes" id="UP000000851">
    <property type="component" value="Chromosome"/>
</dbReference>
<protein>
    <submittedName>
        <fullName evidence="1">Uncharacterized protein</fullName>
    </submittedName>
</protein>
<dbReference type="KEGG" id="cai:Caci_4069"/>
<reference evidence="1 2" key="1">
    <citation type="journal article" date="2009" name="Stand. Genomic Sci.">
        <title>Complete genome sequence of Catenulispora acidiphila type strain (ID 139908).</title>
        <authorList>
            <person name="Copeland A."/>
            <person name="Lapidus A."/>
            <person name="Glavina Del Rio T."/>
            <person name="Nolan M."/>
            <person name="Lucas S."/>
            <person name="Chen F."/>
            <person name="Tice H."/>
            <person name="Cheng J.F."/>
            <person name="Bruce D."/>
            <person name="Goodwin L."/>
            <person name="Pitluck S."/>
            <person name="Mikhailova N."/>
            <person name="Pati A."/>
            <person name="Ivanova N."/>
            <person name="Mavromatis K."/>
            <person name="Chen A."/>
            <person name="Palaniappan K."/>
            <person name="Chain P."/>
            <person name="Land M."/>
            <person name="Hauser L."/>
            <person name="Chang Y.J."/>
            <person name="Jeffries C.D."/>
            <person name="Chertkov O."/>
            <person name="Brettin T."/>
            <person name="Detter J.C."/>
            <person name="Han C."/>
            <person name="Ali Z."/>
            <person name="Tindall B.J."/>
            <person name="Goker M."/>
            <person name="Bristow J."/>
            <person name="Eisen J.A."/>
            <person name="Markowitz V."/>
            <person name="Hugenholtz P."/>
            <person name="Kyrpides N.C."/>
            <person name="Klenk H.P."/>
        </authorList>
    </citation>
    <scope>NUCLEOTIDE SEQUENCE [LARGE SCALE GENOMIC DNA]</scope>
    <source>
        <strain evidence="2">DSM 44928 / JCM 14897 / NBRC 102108 / NRRL B-24433 / ID139908</strain>
    </source>
</reference>
<evidence type="ECO:0000313" key="1">
    <source>
        <dbReference type="EMBL" id="ACU72934.1"/>
    </source>
</evidence>
<keyword evidence="2" id="KW-1185">Reference proteome</keyword>